<organism evidence="2 3">
    <name type="scientific">Curvularia kusanoi</name>
    <name type="common">Cochliobolus kusanoi</name>
    <dbReference type="NCBI Taxonomy" id="90978"/>
    <lineage>
        <taxon>Eukaryota</taxon>
        <taxon>Fungi</taxon>
        <taxon>Dikarya</taxon>
        <taxon>Ascomycota</taxon>
        <taxon>Pezizomycotina</taxon>
        <taxon>Dothideomycetes</taxon>
        <taxon>Pleosporomycetidae</taxon>
        <taxon>Pleosporales</taxon>
        <taxon>Pleosporineae</taxon>
        <taxon>Pleosporaceae</taxon>
        <taxon>Curvularia</taxon>
    </lineage>
</organism>
<gene>
    <name evidence="2" type="ORF">E8E13_006629</name>
</gene>
<feature type="compositionally biased region" description="Basic and acidic residues" evidence="1">
    <location>
        <begin position="497"/>
        <end position="512"/>
    </location>
</feature>
<feature type="compositionally biased region" description="Acidic residues" evidence="1">
    <location>
        <begin position="382"/>
        <end position="399"/>
    </location>
</feature>
<name>A0A9P4TM94_CURKU</name>
<feature type="region of interest" description="Disordered" evidence="1">
    <location>
        <begin position="337"/>
        <end position="621"/>
    </location>
</feature>
<sequence length="735" mass="82948">MATKNMQPYVEDCFSDDGHDGQGVSINEAFSPEPSPGKANVRTKRSNPGDMGSNGTQKGPNIDVKSDSGYSSQSVAGLSSADSAASAASSSQVPSARPAAPSPTPASKPSRRPSTTRRESTQSSQSASRPAPSRRESQTSHRPTAERRRTLTTPQPPVPKERRDSLRDAESRPRLHSRRLSMLNAQPAESAPDVSHHHVHDTRSQVSDPAQYPGSSPRESRPPPRYHTPQGGPVIQPAISRRLSVSSRQPRPTSYHGESPYPYMPHPHVPQEHGPPLSRSAYGNMHFVHPHMNQPYMPQFPQQGYAPAPTAYMQAQQMQPMRDQQRPQLQARTQTLNSAYPHPQSPVTHVERSGRNMPSTRYHTNPPPPAQRQPTRIAYPQEQDDSESESESDYSEEEPDHYARFPQSAHQRRPSLRHASTTPAPQVPEIRRPQTIVVPDPRGHDRNPALRPSRRLSTSRPQLPSHKAQTEYPSLHTRTIVENSRSSRRQPQVYERSPQDHRSRQQEYSDRSRTKRSSQVYENRAPGRDFELEYQDDEDEAERRPLGRRGTNTDRRRSHRPVEVRQAADAEDYITASRGERETLADQSYQVAKTRSKRASVGPSEAESSRSRGSDNNGEIRLRIGNDAPVTLSLNGDMEGRVLSLVPVENGMNELVISSNNRGESQYRSERGSAWGGERERRAIMSSGQPRRDAEEMTERMTERSSRSNRTRREEESRRIHRSGRKERRDTDYRY</sequence>
<feature type="compositionally biased region" description="Basic and acidic residues" evidence="1">
    <location>
        <begin position="541"/>
        <end position="568"/>
    </location>
</feature>
<dbReference type="OrthoDB" id="5407458at2759"/>
<feature type="region of interest" description="Disordered" evidence="1">
    <location>
        <begin position="1"/>
        <end position="274"/>
    </location>
</feature>
<evidence type="ECO:0000313" key="3">
    <source>
        <dbReference type="Proteomes" id="UP000801428"/>
    </source>
</evidence>
<feature type="compositionally biased region" description="Basic and acidic residues" evidence="1">
    <location>
        <begin position="159"/>
        <end position="173"/>
    </location>
</feature>
<feature type="compositionally biased region" description="Low complexity" evidence="1">
    <location>
        <begin position="79"/>
        <end position="99"/>
    </location>
</feature>
<proteinExistence type="predicted"/>
<dbReference type="Proteomes" id="UP000801428">
    <property type="component" value="Unassembled WGS sequence"/>
</dbReference>
<feature type="compositionally biased region" description="Polar residues" evidence="1">
    <location>
        <begin position="243"/>
        <end position="252"/>
    </location>
</feature>
<feature type="compositionally biased region" description="Low complexity" evidence="1">
    <location>
        <begin position="121"/>
        <end position="131"/>
    </location>
</feature>
<feature type="compositionally biased region" description="Basic and acidic residues" evidence="1">
    <location>
        <begin position="607"/>
        <end position="621"/>
    </location>
</feature>
<feature type="compositionally biased region" description="Basic and acidic residues" evidence="1">
    <location>
        <begin position="665"/>
        <end position="683"/>
    </location>
</feature>
<evidence type="ECO:0000313" key="2">
    <source>
        <dbReference type="EMBL" id="KAF3010719.1"/>
    </source>
</evidence>
<accession>A0A9P4TM94</accession>
<dbReference type="AlphaFoldDB" id="A0A9P4TM94"/>
<comment type="caution">
    <text evidence="2">The sequence shown here is derived from an EMBL/GenBank/DDBJ whole genome shotgun (WGS) entry which is preliminary data.</text>
</comment>
<reference evidence="2" key="1">
    <citation type="submission" date="2019-04" db="EMBL/GenBank/DDBJ databases">
        <title>Sequencing of skin fungus with MAO and IRED activity.</title>
        <authorList>
            <person name="Marsaioli A.J."/>
            <person name="Bonatto J.M.C."/>
            <person name="Reis Junior O."/>
        </authorList>
    </citation>
    <scope>NUCLEOTIDE SEQUENCE</scope>
    <source>
        <strain evidence="2">30M1</strain>
    </source>
</reference>
<feature type="compositionally biased region" description="Basic and acidic residues" evidence="1">
    <location>
        <begin position="133"/>
        <end position="149"/>
    </location>
</feature>
<feature type="compositionally biased region" description="Basic and acidic residues" evidence="1">
    <location>
        <begin position="690"/>
        <end position="718"/>
    </location>
</feature>
<dbReference type="EMBL" id="SWKU01000001">
    <property type="protein sequence ID" value="KAF3010719.1"/>
    <property type="molecule type" value="Genomic_DNA"/>
</dbReference>
<evidence type="ECO:0000256" key="1">
    <source>
        <dbReference type="SAM" id="MobiDB-lite"/>
    </source>
</evidence>
<keyword evidence="3" id="KW-1185">Reference proteome</keyword>
<feature type="compositionally biased region" description="Polar residues" evidence="1">
    <location>
        <begin position="68"/>
        <end position="77"/>
    </location>
</feature>
<feature type="compositionally biased region" description="Low complexity" evidence="1">
    <location>
        <begin position="449"/>
        <end position="465"/>
    </location>
</feature>
<protein>
    <submittedName>
        <fullName evidence="2">Uncharacterized protein</fullName>
    </submittedName>
</protein>
<feature type="region of interest" description="Disordered" evidence="1">
    <location>
        <begin position="660"/>
        <end position="735"/>
    </location>
</feature>